<sequence>MSTRLSASNQLNSAEAFATTIANNTLAWYSFLTSLTNYFQKTKKQANAFSTNLQLEKSISACKVKHCYNLVSCFLQESRNSPIPAPASAINSSSTDSAIPTKSAKTVSSFAISIKP</sequence>
<dbReference type="AlphaFoldDB" id="A0A8A3PIU6"/>
<evidence type="ECO:0000313" key="2">
    <source>
        <dbReference type="Proteomes" id="UP000672032"/>
    </source>
</evidence>
<dbReference type="EMBL" id="CP063409">
    <property type="protein sequence ID" value="QSZ34959.1"/>
    <property type="molecule type" value="Genomic_DNA"/>
</dbReference>
<name>A0A8A3PIU6_9HELO</name>
<keyword evidence="2" id="KW-1185">Reference proteome</keyword>
<gene>
    <name evidence="1" type="ORF">DSL72_007821</name>
</gene>
<organism evidence="1 2">
    <name type="scientific">Monilinia vaccinii-corymbosi</name>
    <dbReference type="NCBI Taxonomy" id="61207"/>
    <lineage>
        <taxon>Eukaryota</taxon>
        <taxon>Fungi</taxon>
        <taxon>Dikarya</taxon>
        <taxon>Ascomycota</taxon>
        <taxon>Pezizomycotina</taxon>
        <taxon>Leotiomycetes</taxon>
        <taxon>Helotiales</taxon>
        <taxon>Sclerotiniaceae</taxon>
        <taxon>Monilinia</taxon>
    </lineage>
</organism>
<reference evidence="1" key="1">
    <citation type="submission" date="2020-10" db="EMBL/GenBank/DDBJ databases">
        <title>Genome Sequence of Monilinia vaccinii-corymbosi Sheds Light on Mummy Berry Disease Infection of Blueberry and Mating Type.</title>
        <authorList>
            <person name="Yow A.G."/>
            <person name="Zhang Y."/>
            <person name="Bansal K."/>
            <person name="Eacker S.M."/>
            <person name="Sullivan S."/>
            <person name="Liachko I."/>
            <person name="Cubeta M.A."/>
            <person name="Rollins J.A."/>
            <person name="Ashrafi H."/>
        </authorList>
    </citation>
    <scope>NUCLEOTIDE SEQUENCE</scope>
    <source>
        <strain evidence="1">RL-1</strain>
    </source>
</reference>
<protein>
    <submittedName>
        <fullName evidence="1">Uncharacterized protein</fullName>
    </submittedName>
</protein>
<evidence type="ECO:0000313" key="1">
    <source>
        <dbReference type="EMBL" id="QSZ34959.1"/>
    </source>
</evidence>
<dbReference type="Proteomes" id="UP000672032">
    <property type="component" value="Chromosome 5"/>
</dbReference>
<proteinExistence type="predicted"/>
<accession>A0A8A3PIU6</accession>